<accession>A0A327WJJ3</accession>
<evidence type="ECO:0000313" key="1">
    <source>
        <dbReference type="EMBL" id="RAJ90042.1"/>
    </source>
</evidence>
<proteinExistence type="predicted"/>
<dbReference type="RefSeq" id="WP_111631560.1">
    <property type="nucleotide sequence ID" value="NZ_QLMC01000016.1"/>
</dbReference>
<gene>
    <name evidence="1" type="ORF">LX87_05568</name>
</gene>
<sequence>MMVESLILLEGEGLKEENLWISLTNAKQLIVGFATNFGVVLHIGANSADDLQNAFIEFAKVEGVTAVVTMMIHVQK</sequence>
<keyword evidence="2" id="KW-1185">Reference proteome</keyword>
<protein>
    <submittedName>
        <fullName evidence="1">Uncharacterized protein</fullName>
    </submittedName>
</protein>
<dbReference type="EMBL" id="QLMC01000016">
    <property type="protein sequence ID" value="RAJ90042.1"/>
    <property type="molecule type" value="Genomic_DNA"/>
</dbReference>
<reference evidence="1 2" key="1">
    <citation type="submission" date="2018-06" db="EMBL/GenBank/DDBJ databases">
        <title>Genomic Encyclopedia of Archaeal and Bacterial Type Strains, Phase II (KMG-II): from individual species to whole genera.</title>
        <authorList>
            <person name="Goeker M."/>
        </authorList>
    </citation>
    <scope>NUCLEOTIDE SEQUENCE [LARGE SCALE GENOMIC DNA]</scope>
    <source>
        <strain evidence="1 2">DSM 21851</strain>
    </source>
</reference>
<organism evidence="1 2">
    <name type="scientific">Larkinella arboricola</name>
    <dbReference type="NCBI Taxonomy" id="643671"/>
    <lineage>
        <taxon>Bacteria</taxon>
        <taxon>Pseudomonadati</taxon>
        <taxon>Bacteroidota</taxon>
        <taxon>Cytophagia</taxon>
        <taxon>Cytophagales</taxon>
        <taxon>Spirosomataceae</taxon>
        <taxon>Larkinella</taxon>
    </lineage>
</organism>
<name>A0A327WJJ3_LARAB</name>
<evidence type="ECO:0000313" key="2">
    <source>
        <dbReference type="Proteomes" id="UP000248790"/>
    </source>
</evidence>
<dbReference type="AlphaFoldDB" id="A0A327WJJ3"/>
<comment type="caution">
    <text evidence="1">The sequence shown here is derived from an EMBL/GenBank/DDBJ whole genome shotgun (WGS) entry which is preliminary data.</text>
</comment>
<dbReference type="Proteomes" id="UP000248790">
    <property type="component" value="Unassembled WGS sequence"/>
</dbReference>